<protein>
    <submittedName>
        <fullName evidence="8">Putative DMT superfamily transporter inner membrane protein</fullName>
    </submittedName>
</protein>
<comment type="similarity">
    <text evidence="2">Belongs to the EamA transporter family.</text>
</comment>
<feature type="domain" description="EamA" evidence="7">
    <location>
        <begin position="3"/>
        <end position="132"/>
    </location>
</feature>
<comment type="subcellular location">
    <subcellularLocation>
        <location evidence="1">Endomembrane system</location>
        <topology evidence="1">Multi-pass membrane protein</topology>
    </subcellularLocation>
</comment>
<dbReference type="SUPFAM" id="SSF103481">
    <property type="entry name" value="Multidrug resistance efflux transporter EmrE"/>
    <property type="match status" value="2"/>
</dbReference>
<feature type="transmembrane region" description="Helical" evidence="6">
    <location>
        <begin position="92"/>
        <end position="111"/>
    </location>
</feature>
<proteinExistence type="inferred from homology"/>
<feature type="transmembrane region" description="Helical" evidence="6">
    <location>
        <begin position="262"/>
        <end position="280"/>
    </location>
</feature>
<dbReference type="STRING" id="1499687.BN1080_00978"/>
<keyword evidence="9" id="KW-1185">Reference proteome</keyword>
<feature type="domain" description="EamA" evidence="7">
    <location>
        <begin position="146"/>
        <end position="279"/>
    </location>
</feature>
<keyword evidence="5 6" id="KW-0472">Membrane</keyword>
<dbReference type="InterPro" id="IPR037185">
    <property type="entry name" value="EmrE-like"/>
</dbReference>
<evidence type="ECO:0000256" key="6">
    <source>
        <dbReference type="SAM" id="Phobius"/>
    </source>
</evidence>
<dbReference type="InterPro" id="IPR000620">
    <property type="entry name" value="EamA_dom"/>
</dbReference>
<evidence type="ECO:0000256" key="4">
    <source>
        <dbReference type="ARBA" id="ARBA00022989"/>
    </source>
</evidence>
<keyword evidence="4 6" id="KW-1133">Transmembrane helix</keyword>
<dbReference type="Proteomes" id="UP000043699">
    <property type="component" value="Unassembled WGS sequence"/>
</dbReference>
<dbReference type="RefSeq" id="WP_052650791.1">
    <property type="nucleotide sequence ID" value="NZ_CCXS01000001.1"/>
</dbReference>
<feature type="transmembrane region" description="Helical" evidence="6">
    <location>
        <begin position="62"/>
        <end position="80"/>
    </location>
</feature>
<evidence type="ECO:0000256" key="1">
    <source>
        <dbReference type="ARBA" id="ARBA00004127"/>
    </source>
</evidence>
<dbReference type="Pfam" id="PF00892">
    <property type="entry name" value="EamA"/>
    <property type="match status" value="2"/>
</dbReference>
<feature type="transmembrane region" description="Helical" evidence="6">
    <location>
        <begin position="118"/>
        <end position="136"/>
    </location>
</feature>
<evidence type="ECO:0000256" key="2">
    <source>
        <dbReference type="ARBA" id="ARBA00007362"/>
    </source>
</evidence>
<dbReference type="GO" id="GO:0016020">
    <property type="term" value="C:membrane"/>
    <property type="evidence" value="ECO:0007669"/>
    <property type="project" value="UniProtKB-SubCell"/>
</dbReference>
<dbReference type="PANTHER" id="PTHR32322">
    <property type="entry name" value="INNER MEMBRANE TRANSPORTER"/>
    <property type="match status" value="1"/>
</dbReference>
<evidence type="ECO:0000259" key="7">
    <source>
        <dbReference type="Pfam" id="PF00892"/>
    </source>
</evidence>
<gene>
    <name evidence="8" type="ORF">BN1080_00978</name>
</gene>
<dbReference type="PANTHER" id="PTHR32322:SF2">
    <property type="entry name" value="EAMA DOMAIN-CONTAINING PROTEIN"/>
    <property type="match status" value="1"/>
</dbReference>
<organism evidence="8 9">
    <name type="scientific">Planococcus massiliensis</name>
    <dbReference type="NCBI Taxonomy" id="1499687"/>
    <lineage>
        <taxon>Bacteria</taxon>
        <taxon>Bacillati</taxon>
        <taxon>Bacillota</taxon>
        <taxon>Bacilli</taxon>
        <taxon>Bacillales</taxon>
        <taxon>Caryophanaceae</taxon>
        <taxon>Planococcus</taxon>
    </lineage>
</organism>
<reference evidence="8 9" key="1">
    <citation type="submission" date="2014-09" db="EMBL/GenBank/DDBJ databases">
        <authorList>
            <person name="Urmite Genomes Urmite Genomes"/>
        </authorList>
    </citation>
    <scope>NUCLEOTIDE SEQUENCE [LARGE SCALE GENOMIC DNA]</scope>
    <source>
        <strain evidence="8 9">ES2</strain>
    </source>
</reference>
<evidence type="ECO:0000256" key="3">
    <source>
        <dbReference type="ARBA" id="ARBA00022692"/>
    </source>
</evidence>
<dbReference type="EMBL" id="CCXS01000001">
    <property type="protein sequence ID" value="CEG22058.1"/>
    <property type="molecule type" value="Genomic_DNA"/>
</dbReference>
<dbReference type="OrthoDB" id="149142at2"/>
<dbReference type="InterPro" id="IPR050638">
    <property type="entry name" value="AA-Vitamin_Transporters"/>
</dbReference>
<sequence length="286" mass="31281">MPIIALLSLSLLWGSTFYLTKMLLPDFHPVSIVFFRCLFGGLALLPFFIWQKRKDEFKRVPLLIFISLISAGVPWTFMSISMGGLDTTVSSVLNATGPIFGILLSSLVFKVKVSRQEVLSVMIGFAGIAIAFLIGSEEAIDFQMSSAMLLLFSVNMYALSAVLAGKYLKGYSVVTISFVAMAVGTVFTSFFMLSIDPSSYKGLFNSTNLMLFFILGVFNSGLGNILFYYLVKNGGAVFALLITYLMPFTTLILGVFLLHEPLGGGTLIALFFVLGGLYLSKRGKRT</sequence>
<name>A0A098EIF7_9BACL</name>
<accession>A0A098EIF7</accession>
<dbReference type="AlphaFoldDB" id="A0A098EIF7"/>
<feature type="transmembrane region" description="Helical" evidence="6">
    <location>
        <begin position="27"/>
        <end position="50"/>
    </location>
</feature>
<evidence type="ECO:0000256" key="5">
    <source>
        <dbReference type="ARBA" id="ARBA00023136"/>
    </source>
</evidence>
<feature type="transmembrane region" description="Helical" evidence="6">
    <location>
        <begin position="171"/>
        <end position="195"/>
    </location>
</feature>
<keyword evidence="3 6" id="KW-0812">Transmembrane</keyword>
<feature type="transmembrane region" description="Helical" evidence="6">
    <location>
        <begin position="207"/>
        <end position="230"/>
    </location>
</feature>
<feature type="transmembrane region" description="Helical" evidence="6">
    <location>
        <begin position="142"/>
        <end position="164"/>
    </location>
</feature>
<feature type="transmembrane region" description="Helical" evidence="6">
    <location>
        <begin position="237"/>
        <end position="256"/>
    </location>
</feature>
<evidence type="ECO:0000313" key="9">
    <source>
        <dbReference type="Proteomes" id="UP000043699"/>
    </source>
</evidence>
<evidence type="ECO:0000313" key="8">
    <source>
        <dbReference type="EMBL" id="CEG22058.1"/>
    </source>
</evidence>